<sequence>MSSSESDDGAPLSKRVVGGMAAGGLSVNGSTGDISSSDDDGDDVPLAKRNRVAPSRNKRKSDTSSDSESDQPLSNKVKASKANTNGRASGSEANKRRKPQQTKDKKPNGAAKVRQSLYANTRGY</sequence>
<keyword evidence="3" id="KW-1185">Reference proteome</keyword>
<dbReference type="AlphaFoldDB" id="A0A9W8HVQ8"/>
<feature type="compositionally biased region" description="Polar residues" evidence="1">
    <location>
        <begin position="81"/>
        <end position="92"/>
    </location>
</feature>
<reference evidence="2" key="1">
    <citation type="submission" date="2022-07" db="EMBL/GenBank/DDBJ databases">
        <title>Phylogenomic reconstructions and comparative analyses of Kickxellomycotina fungi.</title>
        <authorList>
            <person name="Reynolds N.K."/>
            <person name="Stajich J.E."/>
            <person name="Barry K."/>
            <person name="Grigoriev I.V."/>
            <person name="Crous P."/>
            <person name="Smith M.E."/>
        </authorList>
    </citation>
    <scope>NUCLEOTIDE SEQUENCE</scope>
    <source>
        <strain evidence="2">NRRL 1565</strain>
    </source>
</reference>
<dbReference type="Proteomes" id="UP001140094">
    <property type="component" value="Unassembled WGS sequence"/>
</dbReference>
<feature type="region of interest" description="Disordered" evidence="1">
    <location>
        <begin position="1"/>
        <end position="124"/>
    </location>
</feature>
<proteinExistence type="predicted"/>
<gene>
    <name evidence="2" type="ORF">H4R20_004702</name>
</gene>
<evidence type="ECO:0000313" key="3">
    <source>
        <dbReference type="Proteomes" id="UP001140094"/>
    </source>
</evidence>
<organism evidence="2 3">
    <name type="scientific">Coemansia guatemalensis</name>
    <dbReference type="NCBI Taxonomy" id="2761395"/>
    <lineage>
        <taxon>Eukaryota</taxon>
        <taxon>Fungi</taxon>
        <taxon>Fungi incertae sedis</taxon>
        <taxon>Zoopagomycota</taxon>
        <taxon>Kickxellomycotina</taxon>
        <taxon>Kickxellomycetes</taxon>
        <taxon>Kickxellales</taxon>
        <taxon>Kickxellaceae</taxon>
        <taxon>Coemansia</taxon>
    </lineage>
</organism>
<protein>
    <submittedName>
        <fullName evidence="2">Uncharacterized protein</fullName>
    </submittedName>
</protein>
<feature type="compositionally biased region" description="Basic residues" evidence="1">
    <location>
        <begin position="48"/>
        <end position="59"/>
    </location>
</feature>
<evidence type="ECO:0000256" key="1">
    <source>
        <dbReference type="SAM" id="MobiDB-lite"/>
    </source>
</evidence>
<dbReference type="EMBL" id="JANBUO010001325">
    <property type="protein sequence ID" value="KAJ2798763.1"/>
    <property type="molecule type" value="Genomic_DNA"/>
</dbReference>
<accession>A0A9W8HVQ8</accession>
<comment type="caution">
    <text evidence="2">The sequence shown here is derived from an EMBL/GenBank/DDBJ whole genome shotgun (WGS) entry which is preliminary data.</text>
</comment>
<name>A0A9W8HVQ8_9FUNG</name>
<evidence type="ECO:0000313" key="2">
    <source>
        <dbReference type="EMBL" id="KAJ2798763.1"/>
    </source>
</evidence>
<feature type="compositionally biased region" description="Polar residues" evidence="1">
    <location>
        <begin position="64"/>
        <end position="74"/>
    </location>
</feature>